<dbReference type="InterPro" id="IPR019606">
    <property type="entry name" value="GerMN"/>
</dbReference>
<evidence type="ECO:0000259" key="4">
    <source>
        <dbReference type="Pfam" id="PF25976"/>
    </source>
</evidence>
<dbReference type="PROSITE" id="PS51257">
    <property type="entry name" value="PROKAR_LIPOPROTEIN"/>
    <property type="match status" value="1"/>
</dbReference>
<name>A0ABP6BGF1_9MICO</name>
<proteinExistence type="predicted"/>
<feature type="chain" id="PRO_5047397460" evidence="1">
    <location>
        <begin position="21"/>
        <end position="554"/>
    </location>
</feature>
<feature type="domain" description="GerMN" evidence="2">
    <location>
        <begin position="178"/>
        <end position="284"/>
    </location>
</feature>
<dbReference type="InterPro" id="IPR059026">
    <property type="entry name" value="LpqB_N"/>
</dbReference>
<gene>
    <name evidence="5" type="ORF">GCM10009862_02540</name>
</gene>
<keyword evidence="6" id="KW-1185">Reference proteome</keyword>
<dbReference type="Proteomes" id="UP001500274">
    <property type="component" value="Unassembled WGS sequence"/>
</dbReference>
<accession>A0ABP6BGF1</accession>
<evidence type="ECO:0000259" key="2">
    <source>
        <dbReference type="Pfam" id="PF10646"/>
    </source>
</evidence>
<evidence type="ECO:0000313" key="5">
    <source>
        <dbReference type="EMBL" id="GAA2567360.1"/>
    </source>
</evidence>
<dbReference type="RefSeq" id="WP_344226124.1">
    <property type="nucleotide sequence ID" value="NZ_BAAARI010000002.1"/>
</dbReference>
<dbReference type="Pfam" id="PF25976">
    <property type="entry name" value="LpqB_N"/>
    <property type="match status" value="1"/>
</dbReference>
<keyword evidence="1" id="KW-0732">Signal</keyword>
<feature type="domain" description="Lipoprotein LpqB C-terminal" evidence="3">
    <location>
        <begin position="313"/>
        <end position="544"/>
    </location>
</feature>
<evidence type="ECO:0000313" key="6">
    <source>
        <dbReference type="Proteomes" id="UP001500274"/>
    </source>
</evidence>
<dbReference type="Pfam" id="PF10646">
    <property type="entry name" value="Germane"/>
    <property type="match status" value="1"/>
</dbReference>
<organism evidence="5 6">
    <name type="scientific">Microbacterium binotii</name>
    <dbReference type="NCBI Taxonomy" id="462710"/>
    <lineage>
        <taxon>Bacteria</taxon>
        <taxon>Bacillati</taxon>
        <taxon>Actinomycetota</taxon>
        <taxon>Actinomycetes</taxon>
        <taxon>Micrococcales</taxon>
        <taxon>Microbacteriaceae</taxon>
        <taxon>Microbacterium</taxon>
    </lineage>
</organism>
<dbReference type="EMBL" id="BAAARI010000002">
    <property type="protein sequence ID" value="GAA2567360.1"/>
    <property type="molecule type" value="Genomic_DNA"/>
</dbReference>
<evidence type="ECO:0000256" key="1">
    <source>
        <dbReference type="SAM" id="SignalP"/>
    </source>
</evidence>
<sequence>MRRILIAVLGALALVLTACAGLPTTGTVQPGPQLGSDSTAPDVIYRPDGPQPGATARQIVDGFVRAASGPQDNWQVARQFLSEDYRDQWKPEAGVIVDVLADRSYTEVDDEIVLDVTPQATIDEAGTYTLSDEGASVPLPFSLAQQADGEWRITHAPDGIVLDEDLFRNVFRSYDVMYFDPTWRYLVPDVRWFPTTNALTRIAAAVVNGEPSPWLAASIVSAFPDNVTLVPSVPLTNGVAQAQLSEQTLGLDQVTLDRMQTQLSASLVTAQVTTVEMQVDGARVNASRIPTRSTLVDSRALVRDADGFGYLLSGELTPLPGLSSALIEAEPTAVQLGVGRSAAAVLLPDGSAAEITDDGLSRVVDERAGVLAPTIDPFGIIWTVPAADPSRVRATATDGTVLEVPSAWGASRIDAMQISRDGSRMAAVLTAGGRSMLVVAGVERDSAGVPSALGPAVSLTTVDAPTHGLAWLDTTTIGVVSGEAAAPLFVQQVVGGAATVVDAPVDAVAMSGANSPAAVRILAADGTLYVRRQSNWVQTATGVQVLATQQGDAD</sequence>
<protein>
    <submittedName>
        <fullName evidence="5">LpqB family beta-propeller domain-containing protein</fullName>
    </submittedName>
</protein>
<dbReference type="Pfam" id="PF10647">
    <property type="entry name" value="Gmad1"/>
    <property type="match status" value="1"/>
</dbReference>
<feature type="domain" description="Lipoprotein LpqB N-terminal" evidence="4">
    <location>
        <begin position="49"/>
        <end position="167"/>
    </location>
</feature>
<feature type="signal peptide" evidence="1">
    <location>
        <begin position="1"/>
        <end position="20"/>
    </location>
</feature>
<dbReference type="InterPro" id="IPR018910">
    <property type="entry name" value="LpqB_C"/>
</dbReference>
<evidence type="ECO:0000259" key="3">
    <source>
        <dbReference type="Pfam" id="PF10647"/>
    </source>
</evidence>
<comment type="caution">
    <text evidence="5">The sequence shown here is derived from an EMBL/GenBank/DDBJ whole genome shotgun (WGS) entry which is preliminary data.</text>
</comment>
<reference evidence="6" key="1">
    <citation type="journal article" date="2019" name="Int. J. Syst. Evol. Microbiol.">
        <title>The Global Catalogue of Microorganisms (GCM) 10K type strain sequencing project: providing services to taxonomists for standard genome sequencing and annotation.</title>
        <authorList>
            <consortium name="The Broad Institute Genomics Platform"/>
            <consortium name="The Broad Institute Genome Sequencing Center for Infectious Disease"/>
            <person name="Wu L."/>
            <person name="Ma J."/>
        </authorList>
    </citation>
    <scope>NUCLEOTIDE SEQUENCE [LARGE SCALE GENOMIC DNA]</scope>
    <source>
        <strain evidence="6">JCM 16365</strain>
    </source>
</reference>